<gene>
    <name evidence="1" type="ORF">SIID45300_01623</name>
</gene>
<evidence type="ECO:0000313" key="2">
    <source>
        <dbReference type="Proteomes" id="UP001628193"/>
    </source>
</evidence>
<accession>A0ABQ0C8U0</accession>
<sequence>MSKESKRSGMVCKNEHDTLLAIKVALLMQITRESTFSHRVFWLFDNLPNLHDQDFKTKKCDKCKGSDCDAFKSLRRIRKLVSDPKTVEAGISDLVRLYQLPPMPQETQTHA</sequence>
<evidence type="ECO:0000313" key="1">
    <source>
        <dbReference type="EMBL" id="GAB0057299.1"/>
    </source>
</evidence>
<proteinExistence type="predicted"/>
<dbReference type="Proteomes" id="UP001628193">
    <property type="component" value="Unassembled WGS sequence"/>
</dbReference>
<comment type="caution">
    <text evidence="1">The sequence shown here is derived from an EMBL/GenBank/DDBJ whole genome shotgun (WGS) entry which is preliminary data.</text>
</comment>
<reference evidence="1 2" key="2">
    <citation type="submission" date="2024-09" db="EMBL/GenBank/DDBJ databases">
        <title>Draft genome sequence of Candidatus Magnetaquicoccaceae bacterium FCR-1.</title>
        <authorList>
            <person name="Shimoshige H."/>
            <person name="Shimamura S."/>
            <person name="Taoka A."/>
            <person name="Kobayashi H."/>
            <person name="Maekawa T."/>
        </authorList>
    </citation>
    <scope>NUCLEOTIDE SEQUENCE [LARGE SCALE GENOMIC DNA]</scope>
    <source>
        <strain evidence="1 2">FCR-1</strain>
    </source>
</reference>
<name>A0ABQ0C8U0_9PROT</name>
<dbReference type="EMBL" id="BAAFGK010000004">
    <property type="protein sequence ID" value="GAB0057299.1"/>
    <property type="molecule type" value="Genomic_DNA"/>
</dbReference>
<organism evidence="1 2">
    <name type="scientific">Candidatus Magnetaquiglobus chichijimensis</name>
    <dbReference type="NCBI Taxonomy" id="3141448"/>
    <lineage>
        <taxon>Bacteria</taxon>
        <taxon>Pseudomonadati</taxon>
        <taxon>Pseudomonadota</taxon>
        <taxon>Magnetococcia</taxon>
        <taxon>Magnetococcales</taxon>
        <taxon>Candidatus Magnetaquicoccaceae</taxon>
        <taxon>Candidatus Magnetaquiglobus</taxon>
    </lineage>
</organism>
<keyword evidence="2" id="KW-1185">Reference proteome</keyword>
<reference evidence="1 2" key="1">
    <citation type="submission" date="2024-05" db="EMBL/GenBank/DDBJ databases">
        <authorList>
            <consortium name="Candidatus Magnetaquicoccaceae bacterium FCR-1 genome sequencing consortium"/>
            <person name="Shimoshige H."/>
            <person name="Shimamura S."/>
            <person name="Taoka A."/>
            <person name="Kobayashi H."/>
            <person name="Maekawa T."/>
        </authorList>
    </citation>
    <scope>NUCLEOTIDE SEQUENCE [LARGE SCALE GENOMIC DNA]</scope>
    <source>
        <strain evidence="1 2">FCR-1</strain>
    </source>
</reference>
<protein>
    <submittedName>
        <fullName evidence="1">Uncharacterized protein</fullName>
    </submittedName>
</protein>
<dbReference type="RefSeq" id="WP_420904999.1">
    <property type="nucleotide sequence ID" value="NZ_BAAFGK010000004.1"/>
</dbReference>